<evidence type="ECO:0000313" key="2">
    <source>
        <dbReference type="EMBL" id="EDV29641.1"/>
    </source>
</evidence>
<dbReference type="InterPro" id="IPR050327">
    <property type="entry name" value="Proton-linked_MCT"/>
</dbReference>
<dbReference type="CTD" id="6749327"/>
<dbReference type="PANTHER" id="PTHR11360:SF251">
    <property type="entry name" value="MAJOR FACILITATOR SUPERFAMILY (MFS) PROFILE DOMAIN-CONTAINING PROTEIN"/>
    <property type="match status" value="1"/>
</dbReference>
<dbReference type="AlphaFoldDB" id="B3RM63"/>
<dbReference type="OMA" id="TINCFTW"/>
<dbReference type="RefSeq" id="XP_002108843.1">
    <property type="nucleotide sequence ID" value="XM_002108807.1"/>
</dbReference>
<keyword evidence="3" id="KW-1185">Reference proteome</keyword>
<dbReference type="InterPro" id="IPR036259">
    <property type="entry name" value="MFS_trans_sf"/>
</dbReference>
<gene>
    <name evidence="2" type="ORF">TRIADDRAFT_19777</name>
</gene>
<dbReference type="SUPFAM" id="SSF103473">
    <property type="entry name" value="MFS general substrate transporter"/>
    <property type="match status" value="1"/>
</dbReference>
<feature type="transmembrane region" description="Helical" evidence="1">
    <location>
        <begin position="178"/>
        <end position="197"/>
    </location>
</feature>
<dbReference type="OrthoDB" id="6499973at2759"/>
<dbReference type="FunCoup" id="B3RM63">
    <property type="interactions" value="439"/>
</dbReference>
<dbReference type="EMBL" id="DS985241">
    <property type="protein sequence ID" value="EDV29641.1"/>
    <property type="molecule type" value="Genomic_DNA"/>
</dbReference>
<dbReference type="Proteomes" id="UP000009022">
    <property type="component" value="Unassembled WGS sequence"/>
</dbReference>
<evidence type="ECO:0000313" key="3">
    <source>
        <dbReference type="Proteomes" id="UP000009022"/>
    </source>
</evidence>
<dbReference type="GO" id="GO:0022857">
    <property type="term" value="F:transmembrane transporter activity"/>
    <property type="evidence" value="ECO:0000318"/>
    <property type="project" value="GO_Central"/>
</dbReference>
<protein>
    <recommendedName>
        <fullName evidence="4">Major facilitator superfamily (MFS) profile domain-containing protein</fullName>
    </recommendedName>
</protein>
<reference evidence="2 3" key="1">
    <citation type="journal article" date="2008" name="Nature">
        <title>The Trichoplax genome and the nature of placozoans.</title>
        <authorList>
            <person name="Srivastava M."/>
            <person name="Begovic E."/>
            <person name="Chapman J."/>
            <person name="Putnam N.H."/>
            <person name="Hellsten U."/>
            <person name="Kawashima T."/>
            <person name="Kuo A."/>
            <person name="Mitros T."/>
            <person name="Salamov A."/>
            <person name="Carpenter M.L."/>
            <person name="Signorovitch A.Y."/>
            <person name="Moreno M.A."/>
            <person name="Kamm K."/>
            <person name="Grimwood J."/>
            <person name="Schmutz J."/>
            <person name="Shapiro H."/>
            <person name="Grigoriev I.V."/>
            <person name="Buss L.W."/>
            <person name="Schierwater B."/>
            <person name="Dellaporta S.L."/>
            <person name="Rokhsar D.S."/>
        </authorList>
    </citation>
    <scope>NUCLEOTIDE SEQUENCE [LARGE SCALE GENOMIC DNA]</scope>
    <source>
        <strain evidence="2 3">Grell-BS-1999</strain>
    </source>
</reference>
<dbReference type="InParanoid" id="B3RM63"/>
<feature type="transmembrane region" description="Helical" evidence="1">
    <location>
        <begin position="352"/>
        <end position="370"/>
    </location>
</feature>
<evidence type="ECO:0000256" key="1">
    <source>
        <dbReference type="SAM" id="Phobius"/>
    </source>
</evidence>
<feature type="transmembrane region" description="Helical" evidence="1">
    <location>
        <begin position="150"/>
        <end position="172"/>
    </location>
</feature>
<feature type="transmembrane region" description="Helical" evidence="1">
    <location>
        <begin position="57"/>
        <end position="78"/>
    </location>
</feature>
<name>B3RM63_TRIAD</name>
<dbReference type="PANTHER" id="PTHR11360">
    <property type="entry name" value="MONOCARBOXYLATE TRANSPORTER"/>
    <property type="match status" value="1"/>
</dbReference>
<keyword evidence="1" id="KW-0472">Membrane</keyword>
<dbReference type="KEGG" id="tad:TRIADDRAFT_19777"/>
<keyword evidence="1" id="KW-0812">Transmembrane</keyword>
<dbReference type="STRING" id="10228.B3RM63"/>
<organism evidence="2 3">
    <name type="scientific">Trichoplax adhaerens</name>
    <name type="common">Trichoplax reptans</name>
    <dbReference type="NCBI Taxonomy" id="10228"/>
    <lineage>
        <taxon>Eukaryota</taxon>
        <taxon>Metazoa</taxon>
        <taxon>Placozoa</taxon>
        <taxon>Uniplacotomia</taxon>
        <taxon>Trichoplacea</taxon>
        <taxon>Trichoplacidae</taxon>
        <taxon>Trichoplax</taxon>
    </lineage>
</organism>
<accession>B3RM63</accession>
<dbReference type="Pfam" id="PF07690">
    <property type="entry name" value="MFS_1"/>
    <property type="match status" value="1"/>
</dbReference>
<feature type="transmembrane region" description="Helical" evidence="1">
    <location>
        <begin position="230"/>
        <end position="250"/>
    </location>
</feature>
<dbReference type="Gene3D" id="1.20.1250.20">
    <property type="entry name" value="MFS general substrate transporter like domains"/>
    <property type="match status" value="2"/>
</dbReference>
<feature type="transmembrane region" description="Helical" evidence="1">
    <location>
        <begin position="85"/>
        <end position="103"/>
    </location>
</feature>
<feature type="transmembrane region" description="Helical" evidence="1">
    <location>
        <begin position="256"/>
        <end position="279"/>
    </location>
</feature>
<feature type="transmembrane region" description="Helical" evidence="1">
    <location>
        <begin position="115"/>
        <end position="138"/>
    </location>
</feature>
<evidence type="ECO:0008006" key="4">
    <source>
        <dbReference type="Google" id="ProtNLM"/>
    </source>
</evidence>
<sequence>MADSTARRAPPDGGWGWVIAGVAFIINGIILGIHNSFGLFLDYFIENHVFGVTDKDTAAVAAVGSLSFGMTFMFGPLSGILCDQVGLRLTVIIGSVIAVAGVLTTSFCNELYQLYITYGVLWGCGSSLCYTASFVALGRYFHKRISFVNGLATAGSGIGGLALTPLINWLLTTSDWRVTYQVLAGVCSLLAICGIFVRPADPSKSKKTSCLLSKKITSCLDFSNWRKKSYIAWVLSAAVVETCYFTPYIYLVSRTLFGYISNMLVAYLGIVATASKLLVGKICDHPKMNRVYFTQICILFMAVCITCLPLTTNYGGVLAFVIVFGWFDGCYTALLAVITLDVTGPAKYAQGLGQLYIVMSINNIFGPIIIGKYRLIR</sequence>
<dbReference type="InterPro" id="IPR011701">
    <property type="entry name" value="MFS"/>
</dbReference>
<dbReference type="GeneID" id="6749327"/>
<feature type="transmembrane region" description="Helical" evidence="1">
    <location>
        <begin position="15"/>
        <end position="37"/>
    </location>
</feature>
<dbReference type="eggNOG" id="KOG2504">
    <property type="taxonomic scope" value="Eukaryota"/>
</dbReference>
<dbReference type="GO" id="GO:0005886">
    <property type="term" value="C:plasma membrane"/>
    <property type="evidence" value="ECO:0000318"/>
    <property type="project" value="GO_Central"/>
</dbReference>
<dbReference type="CDD" id="cd17352">
    <property type="entry name" value="MFS_MCT_SLC16"/>
    <property type="match status" value="1"/>
</dbReference>
<dbReference type="PhylomeDB" id="B3RM63"/>
<dbReference type="HOGENOM" id="CLU_001265_59_1_1"/>
<proteinExistence type="predicted"/>
<keyword evidence="1" id="KW-1133">Transmembrane helix</keyword>
<feature type="transmembrane region" description="Helical" evidence="1">
    <location>
        <begin position="317"/>
        <end position="340"/>
    </location>
</feature>
<feature type="transmembrane region" description="Helical" evidence="1">
    <location>
        <begin position="291"/>
        <end position="311"/>
    </location>
</feature>